<proteinExistence type="predicted"/>
<dbReference type="SUPFAM" id="SSF51197">
    <property type="entry name" value="Clavaminate synthase-like"/>
    <property type="match status" value="1"/>
</dbReference>
<dbReference type="Gene3D" id="2.60.120.620">
    <property type="entry name" value="q2cbj1_9rhob like domain"/>
    <property type="match status" value="1"/>
</dbReference>
<dbReference type="EMBL" id="RBAH01000019">
    <property type="protein sequence ID" value="RKN78218.1"/>
    <property type="molecule type" value="Genomic_DNA"/>
</dbReference>
<reference evidence="1 2" key="1">
    <citation type="journal article" date="2007" name="Int. J. Syst. Evol. Microbiol.">
        <title>Paenibacillus ginsengarvi sp. nov., isolated from soil from ginseng cultivation.</title>
        <authorList>
            <person name="Yoon M.H."/>
            <person name="Ten L.N."/>
            <person name="Im W.T."/>
        </authorList>
    </citation>
    <scope>NUCLEOTIDE SEQUENCE [LARGE SCALE GENOMIC DNA]</scope>
    <source>
        <strain evidence="1 2">KCTC 13059</strain>
    </source>
</reference>
<keyword evidence="2" id="KW-1185">Reference proteome</keyword>
<protein>
    <submittedName>
        <fullName evidence="1">Phytanoyl-CoA dioxygenase family protein</fullName>
    </submittedName>
</protein>
<dbReference type="PANTHER" id="PTHR20883">
    <property type="entry name" value="PHYTANOYL-COA DIOXYGENASE DOMAIN CONTAINING 1"/>
    <property type="match status" value="1"/>
</dbReference>
<dbReference type="Proteomes" id="UP000282311">
    <property type="component" value="Unassembled WGS sequence"/>
</dbReference>
<evidence type="ECO:0000313" key="2">
    <source>
        <dbReference type="Proteomes" id="UP000282311"/>
    </source>
</evidence>
<evidence type="ECO:0000313" key="1">
    <source>
        <dbReference type="EMBL" id="RKN78218.1"/>
    </source>
</evidence>
<name>A0A3B0C0S1_9BACL</name>
<keyword evidence="1" id="KW-0223">Dioxygenase</keyword>
<comment type="caution">
    <text evidence="1">The sequence shown here is derived from an EMBL/GenBank/DDBJ whole genome shotgun (WGS) entry which is preliminary data.</text>
</comment>
<dbReference type="AlphaFoldDB" id="A0A3B0C0S1"/>
<dbReference type="PANTHER" id="PTHR20883:SF48">
    <property type="entry name" value="ECTOINE DIOXYGENASE"/>
    <property type="match status" value="1"/>
</dbReference>
<dbReference type="GO" id="GO:0005506">
    <property type="term" value="F:iron ion binding"/>
    <property type="evidence" value="ECO:0007669"/>
    <property type="project" value="UniProtKB-ARBA"/>
</dbReference>
<dbReference type="OrthoDB" id="9814777at2"/>
<organism evidence="1 2">
    <name type="scientific">Paenibacillus ginsengarvi</name>
    <dbReference type="NCBI Taxonomy" id="400777"/>
    <lineage>
        <taxon>Bacteria</taxon>
        <taxon>Bacillati</taxon>
        <taxon>Bacillota</taxon>
        <taxon>Bacilli</taxon>
        <taxon>Bacillales</taxon>
        <taxon>Paenibacillaceae</taxon>
        <taxon>Paenibacillus</taxon>
    </lineage>
</organism>
<sequence>MFKPTDDPQHIADTMYRFDKLAEHRVRRPEDVTEETINRYYELGYVVIEEALTAEEVEKALQDIADTIHGRIEGPKIQYFKGKKELDASGGFQTPEELELAVRKLHRFIPYCPNLHHICYHPQIMTVLARLFGETPRFCEDQALLKPPSKEAGIEKPWHQDMAYANFSFSKMVSGVWVALDEAALDNGCMHVIPRSHRNGPVPHYAVRDWQLCDAVVDVDRDEAVPLKPGGILVFSGLLHHGTPPNLSNKRRRALQFHYAPESAAKMTPDQYKAVFTNEMTRAEC</sequence>
<dbReference type="InterPro" id="IPR008775">
    <property type="entry name" value="Phytyl_CoA_dOase-like"/>
</dbReference>
<dbReference type="RefSeq" id="WP_120749654.1">
    <property type="nucleotide sequence ID" value="NZ_RBAH01000019.1"/>
</dbReference>
<dbReference type="GO" id="GO:0016706">
    <property type="term" value="F:2-oxoglutarate-dependent dioxygenase activity"/>
    <property type="evidence" value="ECO:0007669"/>
    <property type="project" value="UniProtKB-ARBA"/>
</dbReference>
<gene>
    <name evidence="1" type="ORF">D7M11_23205</name>
</gene>
<dbReference type="Pfam" id="PF05721">
    <property type="entry name" value="PhyH"/>
    <property type="match status" value="1"/>
</dbReference>
<keyword evidence="1" id="KW-0560">Oxidoreductase</keyword>
<accession>A0A3B0C0S1</accession>